<accession>A0A834L6B5</accession>
<comment type="caution">
    <text evidence="7">The sequence shown here is derived from an EMBL/GenBank/DDBJ whole genome shotgun (WGS) entry which is preliminary data.</text>
</comment>
<protein>
    <submittedName>
        <fullName evidence="7">Uncharacterized protein</fullName>
    </submittedName>
</protein>
<dbReference type="InterPro" id="IPR039182">
    <property type="entry name" value="Pop1"/>
</dbReference>
<dbReference type="Pfam" id="PF06978">
    <property type="entry name" value="POP1_N"/>
    <property type="match status" value="1"/>
</dbReference>
<feature type="compositionally biased region" description="Basic residues" evidence="4">
    <location>
        <begin position="64"/>
        <end position="74"/>
    </location>
</feature>
<dbReference type="GO" id="GO:0001682">
    <property type="term" value="P:tRNA 5'-leader removal"/>
    <property type="evidence" value="ECO:0007669"/>
    <property type="project" value="InterPro"/>
</dbReference>
<feature type="domain" description="POPLD" evidence="6">
    <location>
        <begin position="501"/>
        <end position="577"/>
    </location>
</feature>
<evidence type="ECO:0000256" key="3">
    <source>
        <dbReference type="ARBA" id="ARBA00023242"/>
    </source>
</evidence>
<organism evidence="7 8">
    <name type="scientific">Rhododendron simsii</name>
    <name type="common">Sims's rhododendron</name>
    <dbReference type="NCBI Taxonomy" id="118357"/>
    <lineage>
        <taxon>Eukaryota</taxon>
        <taxon>Viridiplantae</taxon>
        <taxon>Streptophyta</taxon>
        <taxon>Embryophyta</taxon>
        <taxon>Tracheophyta</taxon>
        <taxon>Spermatophyta</taxon>
        <taxon>Magnoliopsida</taxon>
        <taxon>eudicotyledons</taxon>
        <taxon>Gunneridae</taxon>
        <taxon>Pentapetalae</taxon>
        <taxon>asterids</taxon>
        <taxon>Ericales</taxon>
        <taxon>Ericaceae</taxon>
        <taxon>Ericoideae</taxon>
        <taxon>Rhodoreae</taxon>
        <taxon>Rhododendron</taxon>
    </lineage>
</organism>
<dbReference type="GO" id="GO:0000172">
    <property type="term" value="C:ribonuclease MRP complex"/>
    <property type="evidence" value="ECO:0007669"/>
    <property type="project" value="InterPro"/>
</dbReference>
<evidence type="ECO:0000313" key="7">
    <source>
        <dbReference type="EMBL" id="KAF7119607.1"/>
    </source>
</evidence>
<sequence>MASEGSKQRRVSAPPRSLNVQKFAESRAAELETLHSIVANRSNNDFRSRRNKRRRTTSHDNRVAKNRHRKRRKFGSGVVRLGDDVAPEKRQGEKVPRRVRRRIELKKNPESGYSTSGDGTKRLRTHVWHAKRFTMTKQWGFHLPLVLQGRGRGSRALLKKFRDGVLIHDASYHGAIQLEGPEVLRTVLVFSQPSDSEYISHLVLSGAIYASAMLHHPGAPFSPAVAPVTYMWRPFQRQDVVDADCHSADGYNGQQGIEGSSFRQLLVWIHASAFSEAYDALKLASQKQMDEAGCLINCISLQGELLGAEFVARYGLDVLIAFDWPCSIADNSGQLHKCSHMGSDAKTSFKKISILENQHHTPSSITSLTVMDPRALSEEKLEHVPKADSTSNLGNMREGEKLSASGWIPSENTKLLSSSLLEPEEGSALSDSMDLWDASKGFLPPVDDNVLCISKHQEKLDFFCLSNTNLGKRNASIGGQFCRFCPILLANDSNKRGSIIRWSIILPLSWVKVFWVPLISGGAHAIGLTEKHWIAHEAGLPYFPSGFPDCNAYSSFMTNKAAASDEKVKLRPPAMRTVRIPIPPPWETVRCSFEKESSRVEDAETLSKDQCSINVVNENSFKKSDYQRSDVLALGHHGFMSDGFVARTSNILRHFLGEIRGDHLLLFPESDLPDLKNSINKFMKDDERLSRTPKGVTTLTNSGGRLCFLRVILHAYKGGVFEEGAVVCAPRYSDIKEWISRLSDNREELQIPQSSVGLYFEQQPSGKWQLQIPEDPIAKELHRSPLGFVTSGVVRGRLVCFCSDTSCMDSPAESTKVEPCSKKPSAEAVCEATLLAGLREEQWNAVPVKQRRKEIYVLVRNLRSTAYRLALATIVLEQNEEDLEFLKRYLLAGHALATRKGKPLNFFSLAPMPVACGELPPWVLILKWGTLINRLVYQGVSFSVDEVLREGDSYCDRWSMEERHTSRGCGLGNTVFSASTTMVEALAGVMALQWASSNWIHNVEIFY</sequence>
<evidence type="ECO:0000256" key="4">
    <source>
        <dbReference type="SAM" id="MobiDB-lite"/>
    </source>
</evidence>
<gene>
    <name evidence="7" type="ORF">RHSIM_Rhsim13G0004000</name>
</gene>
<dbReference type="PANTHER" id="PTHR22731:SF3">
    <property type="entry name" value="RIBONUCLEASES P_MRP PROTEIN SUBUNIT POP1"/>
    <property type="match status" value="1"/>
</dbReference>
<reference evidence="7" key="1">
    <citation type="submission" date="2019-11" db="EMBL/GenBank/DDBJ databases">
        <authorList>
            <person name="Liu Y."/>
            <person name="Hou J."/>
            <person name="Li T.-Q."/>
            <person name="Guan C.-H."/>
            <person name="Wu X."/>
            <person name="Wu H.-Z."/>
            <person name="Ling F."/>
            <person name="Zhang R."/>
            <person name="Shi X.-G."/>
            <person name="Ren J.-P."/>
            <person name="Chen E.-F."/>
            <person name="Sun J.-M."/>
        </authorList>
    </citation>
    <scope>NUCLEOTIDE SEQUENCE</scope>
    <source>
        <strain evidence="7">Adult_tree_wgs_1</strain>
        <tissue evidence="7">Leaves</tissue>
    </source>
</reference>
<dbReference type="Pfam" id="PF08170">
    <property type="entry name" value="POPLD"/>
    <property type="match status" value="1"/>
</dbReference>
<evidence type="ECO:0000256" key="1">
    <source>
        <dbReference type="ARBA" id="ARBA00004123"/>
    </source>
</evidence>
<dbReference type="GO" id="GO:0005655">
    <property type="term" value="C:nucleolar ribonuclease P complex"/>
    <property type="evidence" value="ECO:0007669"/>
    <property type="project" value="InterPro"/>
</dbReference>
<evidence type="ECO:0000259" key="6">
    <source>
        <dbReference type="Pfam" id="PF08170"/>
    </source>
</evidence>
<dbReference type="InterPro" id="IPR012590">
    <property type="entry name" value="POPLD_dom"/>
</dbReference>
<dbReference type="AlphaFoldDB" id="A0A834L6B5"/>
<evidence type="ECO:0000256" key="2">
    <source>
        <dbReference type="ARBA" id="ARBA00022694"/>
    </source>
</evidence>
<dbReference type="Proteomes" id="UP000626092">
    <property type="component" value="Unassembled WGS sequence"/>
</dbReference>
<keyword evidence="2" id="KW-0819">tRNA processing</keyword>
<dbReference type="OrthoDB" id="442863at2759"/>
<evidence type="ECO:0000259" key="5">
    <source>
        <dbReference type="Pfam" id="PF06978"/>
    </source>
</evidence>
<keyword evidence="8" id="KW-1185">Reference proteome</keyword>
<comment type="subcellular location">
    <subcellularLocation>
        <location evidence="1">Nucleus</location>
    </subcellularLocation>
</comment>
<dbReference type="InterPro" id="IPR009723">
    <property type="entry name" value="Pop1_N"/>
</dbReference>
<feature type="region of interest" description="Disordered" evidence="4">
    <location>
        <begin position="42"/>
        <end position="77"/>
    </location>
</feature>
<dbReference type="PANTHER" id="PTHR22731">
    <property type="entry name" value="RIBONUCLEASES P/MRP PROTEIN SUBUNIT POP1"/>
    <property type="match status" value="1"/>
</dbReference>
<dbReference type="EMBL" id="WJXA01000013">
    <property type="protein sequence ID" value="KAF7119607.1"/>
    <property type="molecule type" value="Genomic_DNA"/>
</dbReference>
<name>A0A834L6B5_RHOSS</name>
<evidence type="ECO:0000313" key="8">
    <source>
        <dbReference type="Proteomes" id="UP000626092"/>
    </source>
</evidence>
<feature type="domain" description="Pop1 N-terminal" evidence="5">
    <location>
        <begin position="98"/>
        <end position="180"/>
    </location>
</feature>
<proteinExistence type="predicted"/>
<keyword evidence="3" id="KW-0539">Nucleus</keyword>